<gene>
    <name evidence="2" type="ORF">BDFB_014546</name>
</gene>
<keyword evidence="3" id="KW-1185">Reference proteome</keyword>
<proteinExistence type="predicted"/>
<dbReference type="EMBL" id="QDEB01110572">
    <property type="protein sequence ID" value="RZB54440.1"/>
    <property type="molecule type" value="Genomic_DNA"/>
</dbReference>
<keyword evidence="1" id="KW-0472">Membrane</keyword>
<dbReference type="Proteomes" id="UP000292052">
    <property type="component" value="Unassembled WGS sequence"/>
</dbReference>
<feature type="non-terminal residue" evidence="2">
    <location>
        <position position="84"/>
    </location>
</feature>
<feature type="transmembrane region" description="Helical" evidence="1">
    <location>
        <begin position="52"/>
        <end position="73"/>
    </location>
</feature>
<dbReference type="InterPro" id="IPR029058">
    <property type="entry name" value="AB_hydrolase_fold"/>
</dbReference>
<protein>
    <submittedName>
        <fullName evidence="2">Uncharacterized protein</fullName>
    </submittedName>
</protein>
<feature type="transmembrane region" description="Helical" evidence="1">
    <location>
        <begin position="22"/>
        <end position="40"/>
    </location>
</feature>
<dbReference type="AlphaFoldDB" id="A0A482VE74"/>
<name>A0A482VE74_ASBVE</name>
<comment type="caution">
    <text evidence="2">The sequence shown here is derived from an EMBL/GenBank/DDBJ whole genome shotgun (WGS) entry which is preliminary data.</text>
</comment>
<sequence length="84" mass="9563">MGLYENPAAIECIRIKTKISKIINLGFLLSTTSGLVSAGLRPHSIEIMIDLTPVIFLKTINSAFKYFIPYFCFMKIKRKLMGKY</sequence>
<reference evidence="2 3" key="1">
    <citation type="submission" date="2017-03" db="EMBL/GenBank/DDBJ databases">
        <title>Genome of the blue death feigning beetle - Asbolus verrucosus.</title>
        <authorList>
            <person name="Rider S.D."/>
        </authorList>
    </citation>
    <scope>NUCLEOTIDE SEQUENCE [LARGE SCALE GENOMIC DNA]</scope>
    <source>
        <strain evidence="2">Butters</strain>
        <tissue evidence="2">Head and leg muscle</tissue>
    </source>
</reference>
<dbReference type="Gene3D" id="3.40.50.1820">
    <property type="entry name" value="alpha/beta hydrolase"/>
    <property type="match status" value="1"/>
</dbReference>
<accession>A0A482VE74</accession>
<keyword evidence="1" id="KW-1133">Transmembrane helix</keyword>
<keyword evidence="1" id="KW-0812">Transmembrane</keyword>
<evidence type="ECO:0000256" key="1">
    <source>
        <dbReference type="SAM" id="Phobius"/>
    </source>
</evidence>
<organism evidence="2 3">
    <name type="scientific">Asbolus verrucosus</name>
    <name type="common">Desert ironclad beetle</name>
    <dbReference type="NCBI Taxonomy" id="1661398"/>
    <lineage>
        <taxon>Eukaryota</taxon>
        <taxon>Metazoa</taxon>
        <taxon>Ecdysozoa</taxon>
        <taxon>Arthropoda</taxon>
        <taxon>Hexapoda</taxon>
        <taxon>Insecta</taxon>
        <taxon>Pterygota</taxon>
        <taxon>Neoptera</taxon>
        <taxon>Endopterygota</taxon>
        <taxon>Coleoptera</taxon>
        <taxon>Polyphaga</taxon>
        <taxon>Cucujiformia</taxon>
        <taxon>Tenebrionidae</taxon>
        <taxon>Pimeliinae</taxon>
        <taxon>Asbolus</taxon>
    </lineage>
</organism>
<evidence type="ECO:0000313" key="3">
    <source>
        <dbReference type="Proteomes" id="UP000292052"/>
    </source>
</evidence>
<evidence type="ECO:0000313" key="2">
    <source>
        <dbReference type="EMBL" id="RZB54440.1"/>
    </source>
</evidence>